<organism evidence="2 3">
    <name type="scientific">Algimonas arctica</name>
    <dbReference type="NCBI Taxonomy" id="1479486"/>
    <lineage>
        <taxon>Bacteria</taxon>
        <taxon>Pseudomonadati</taxon>
        <taxon>Pseudomonadota</taxon>
        <taxon>Alphaproteobacteria</taxon>
        <taxon>Maricaulales</taxon>
        <taxon>Robiginitomaculaceae</taxon>
        <taxon>Algimonas</taxon>
    </lineage>
</organism>
<evidence type="ECO:0000256" key="1">
    <source>
        <dbReference type="SAM" id="MobiDB-lite"/>
    </source>
</evidence>
<dbReference type="EMBL" id="BMZH01000004">
    <property type="protein sequence ID" value="GHA91958.1"/>
    <property type="molecule type" value="Genomic_DNA"/>
</dbReference>
<evidence type="ECO:0000313" key="3">
    <source>
        <dbReference type="Proteomes" id="UP000634004"/>
    </source>
</evidence>
<gene>
    <name evidence="2" type="ORF">GCM10009069_13970</name>
</gene>
<dbReference type="AlphaFoldDB" id="A0A8J3CPY2"/>
<feature type="compositionally biased region" description="Basic and acidic residues" evidence="1">
    <location>
        <begin position="18"/>
        <end position="37"/>
    </location>
</feature>
<dbReference type="Proteomes" id="UP000634004">
    <property type="component" value="Unassembled WGS sequence"/>
</dbReference>
<accession>A0A8J3CPY2</accession>
<keyword evidence="3" id="KW-1185">Reference proteome</keyword>
<reference evidence="2" key="2">
    <citation type="submission" date="2020-09" db="EMBL/GenBank/DDBJ databases">
        <authorList>
            <person name="Sun Q."/>
            <person name="Kim S."/>
        </authorList>
    </citation>
    <scope>NUCLEOTIDE SEQUENCE</scope>
    <source>
        <strain evidence="2">KCTC 32513</strain>
    </source>
</reference>
<proteinExistence type="predicted"/>
<reference evidence="2" key="1">
    <citation type="journal article" date="2014" name="Int. J. Syst. Evol. Microbiol.">
        <title>Complete genome sequence of Corynebacterium casei LMG S-19264T (=DSM 44701T), isolated from a smear-ripened cheese.</title>
        <authorList>
            <consortium name="US DOE Joint Genome Institute (JGI-PGF)"/>
            <person name="Walter F."/>
            <person name="Albersmeier A."/>
            <person name="Kalinowski J."/>
            <person name="Ruckert C."/>
        </authorList>
    </citation>
    <scope>NUCLEOTIDE SEQUENCE</scope>
    <source>
        <strain evidence="2">KCTC 32513</strain>
    </source>
</reference>
<protein>
    <submittedName>
        <fullName evidence="2">Uncharacterized protein</fullName>
    </submittedName>
</protein>
<feature type="region of interest" description="Disordered" evidence="1">
    <location>
        <begin position="18"/>
        <end position="38"/>
    </location>
</feature>
<name>A0A8J3CPY2_9PROT</name>
<sequence length="94" mass="10679">MYNLRQSTGYIHLWADRSGGDVEERRNPSPELLDHGHPSRPICTALPWTKIGLVKRVSDSARETTDTVREEVMVRNVEMLAHFSVDSDALVLTF</sequence>
<evidence type="ECO:0000313" key="2">
    <source>
        <dbReference type="EMBL" id="GHA91958.1"/>
    </source>
</evidence>
<comment type="caution">
    <text evidence="2">The sequence shown here is derived from an EMBL/GenBank/DDBJ whole genome shotgun (WGS) entry which is preliminary data.</text>
</comment>